<feature type="domain" description="DUF1559" evidence="2">
    <location>
        <begin position="31"/>
        <end position="160"/>
    </location>
</feature>
<accession>A0A2U1BAF0</accession>
<feature type="transmembrane region" description="Helical" evidence="1">
    <location>
        <begin position="6"/>
        <end position="29"/>
    </location>
</feature>
<dbReference type="NCBIfam" id="TIGR02532">
    <property type="entry name" value="IV_pilin_GFxxxE"/>
    <property type="match status" value="1"/>
</dbReference>
<reference evidence="3 4" key="1">
    <citation type="submission" date="2018-04" db="EMBL/GenBank/DDBJ databases">
        <title>Genomic Encyclopedia of Type Strains, Phase IV (KMG-IV): sequencing the most valuable type-strain genomes for metagenomic binning, comparative biology and taxonomic classification.</title>
        <authorList>
            <person name="Goeker M."/>
        </authorList>
    </citation>
    <scope>NUCLEOTIDE SEQUENCE [LARGE SCALE GENOMIC DNA]</scope>
    <source>
        <strain evidence="3 4">DSM 14823</strain>
    </source>
</reference>
<dbReference type="InterPro" id="IPR045584">
    <property type="entry name" value="Pilin-like"/>
</dbReference>
<dbReference type="Gene3D" id="3.30.700.10">
    <property type="entry name" value="Glycoprotein, Type 4 Pilin"/>
    <property type="match status" value="1"/>
</dbReference>
<dbReference type="InterPro" id="IPR012902">
    <property type="entry name" value="N_methyl_site"/>
</dbReference>
<evidence type="ECO:0000313" key="4">
    <source>
        <dbReference type="Proteomes" id="UP000245959"/>
    </source>
</evidence>
<dbReference type="InterPro" id="IPR011453">
    <property type="entry name" value="DUF1559"/>
</dbReference>
<evidence type="ECO:0000259" key="2">
    <source>
        <dbReference type="Pfam" id="PF07596"/>
    </source>
</evidence>
<dbReference type="RefSeq" id="WP_165832777.1">
    <property type="nucleotide sequence ID" value="NZ_CABMMC010000157.1"/>
</dbReference>
<dbReference type="SUPFAM" id="SSF54523">
    <property type="entry name" value="Pili subunits"/>
    <property type="match status" value="1"/>
</dbReference>
<evidence type="ECO:0000313" key="3">
    <source>
        <dbReference type="EMBL" id="PVY45612.1"/>
    </source>
</evidence>
<dbReference type="Proteomes" id="UP000245959">
    <property type="component" value="Unassembled WGS sequence"/>
</dbReference>
<keyword evidence="1" id="KW-0472">Membrane</keyword>
<keyword evidence="4" id="KW-1185">Reference proteome</keyword>
<proteinExistence type="predicted"/>
<protein>
    <submittedName>
        <fullName evidence="3">Prepilin-type N-terminal cleavage/methylation domain-containing protein/prepilin-type processing-associated H-X9-DG protein</fullName>
    </submittedName>
</protein>
<keyword evidence="1" id="KW-1133">Transmembrane helix</keyword>
<organism evidence="3 4">
    <name type="scientific">Victivallis vadensis</name>
    <dbReference type="NCBI Taxonomy" id="172901"/>
    <lineage>
        <taxon>Bacteria</taxon>
        <taxon>Pseudomonadati</taxon>
        <taxon>Lentisphaerota</taxon>
        <taxon>Lentisphaeria</taxon>
        <taxon>Victivallales</taxon>
        <taxon>Victivallaceae</taxon>
        <taxon>Victivallis</taxon>
    </lineage>
</organism>
<gene>
    <name evidence="3" type="ORF">C8D82_102184</name>
</gene>
<name>A0A2U1BAF0_9BACT</name>
<comment type="caution">
    <text evidence="3">The sequence shown here is derived from an EMBL/GenBank/DDBJ whole genome shotgun (WGS) entry which is preliminary data.</text>
</comment>
<dbReference type="AlphaFoldDB" id="A0A2U1BAF0"/>
<sequence>MKTKNFTLIELLVVIAIIAILAAMLLPALNKARNRAKDISCTNNLKQIGNYMVIYTDNNNGRFPKYNGNLSSYEWHGQGKWQDMLYALSKPNLTPFDLMHYDRPEETRDKIKGNNRPKAFFACPSQPLVAPYNKGIAQHYSMNSHHGNSDYAAGKNGWSQNEPNGFLIARVKTPSSRMIVMDTGKAAGADADSPEVGQRSSIAPLDLWRHMENKGMNVVFVDGHTKMMGYHDIPGDTQTGIGEQKKDPNYFWAQWKK</sequence>
<evidence type="ECO:0000256" key="1">
    <source>
        <dbReference type="SAM" id="Phobius"/>
    </source>
</evidence>
<keyword evidence="1" id="KW-0812">Transmembrane</keyword>
<dbReference type="PANTHER" id="PTHR30093">
    <property type="entry name" value="GENERAL SECRETION PATHWAY PROTEIN G"/>
    <property type="match status" value="1"/>
</dbReference>
<dbReference type="Pfam" id="PF07596">
    <property type="entry name" value="SBP_bac_10"/>
    <property type="match status" value="1"/>
</dbReference>
<dbReference type="GeneID" id="78293970"/>
<dbReference type="EMBL" id="QEKH01000002">
    <property type="protein sequence ID" value="PVY45612.1"/>
    <property type="molecule type" value="Genomic_DNA"/>
</dbReference>